<name>A0ABR2IGG7_9PEZI</name>
<feature type="compositionally biased region" description="Basic and acidic residues" evidence="1">
    <location>
        <begin position="62"/>
        <end position="74"/>
    </location>
</feature>
<protein>
    <submittedName>
        <fullName evidence="2">Uncharacterized protein</fullName>
    </submittedName>
</protein>
<feature type="compositionally biased region" description="Pro residues" evidence="1">
    <location>
        <begin position="301"/>
        <end position="313"/>
    </location>
</feature>
<comment type="caution">
    <text evidence="2">The sequence shown here is derived from an EMBL/GenBank/DDBJ whole genome shotgun (WGS) entry which is preliminary data.</text>
</comment>
<feature type="compositionally biased region" description="Basic and acidic residues" evidence="1">
    <location>
        <begin position="213"/>
        <end position="223"/>
    </location>
</feature>
<gene>
    <name evidence="2" type="ORF">PGQ11_008869</name>
</gene>
<proteinExistence type="predicted"/>
<keyword evidence="3" id="KW-1185">Reference proteome</keyword>
<evidence type="ECO:0000313" key="3">
    <source>
        <dbReference type="Proteomes" id="UP001390339"/>
    </source>
</evidence>
<dbReference type="EMBL" id="JAPCWZ010000005">
    <property type="protein sequence ID" value="KAK8862634.1"/>
    <property type="molecule type" value="Genomic_DNA"/>
</dbReference>
<feature type="region of interest" description="Disordered" evidence="1">
    <location>
        <begin position="280"/>
        <end position="319"/>
    </location>
</feature>
<reference evidence="2 3" key="1">
    <citation type="journal article" date="2024" name="IMA Fungus">
        <title>Apiospora arundinis, a panoply of carbohydrate-active enzymes and secondary metabolites.</title>
        <authorList>
            <person name="Sorensen T."/>
            <person name="Petersen C."/>
            <person name="Muurmann A.T."/>
            <person name="Christiansen J.V."/>
            <person name="Brundto M.L."/>
            <person name="Overgaard C.K."/>
            <person name="Boysen A.T."/>
            <person name="Wollenberg R.D."/>
            <person name="Larsen T.O."/>
            <person name="Sorensen J.L."/>
            <person name="Nielsen K.L."/>
            <person name="Sondergaard T.E."/>
        </authorList>
    </citation>
    <scope>NUCLEOTIDE SEQUENCE [LARGE SCALE GENOMIC DNA]</scope>
    <source>
        <strain evidence="2 3">AAU 773</strain>
    </source>
</reference>
<feature type="region of interest" description="Disordered" evidence="1">
    <location>
        <begin position="1"/>
        <end position="197"/>
    </location>
</feature>
<feature type="region of interest" description="Disordered" evidence="1">
    <location>
        <begin position="663"/>
        <end position="685"/>
    </location>
</feature>
<feature type="compositionally biased region" description="Polar residues" evidence="1">
    <location>
        <begin position="111"/>
        <end position="121"/>
    </location>
</feature>
<organism evidence="2 3">
    <name type="scientific">Apiospora arundinis</name>
    <dbReference type="NCBI Taxonomy" id="335852"/>
    <lineage>
        <taxon>Eukaryota</taxon>
        <taxon>Fungi</taxon>
        <taxon>Dikarya</taxon>
        <taxon>Ascomycota</taxon>
        <taxon>Pezizomycotina</taxon>
        <taxon>Sordariomycetes</taxon>
        <taxon>Xylariomycetidae</taxon>
        <taxon>Amphisphaeriales</taxon>
        <taxon>Apiosporaceae</taxon>
        <taxon>Apiospora</taxon>
    </lineage>
</organism>
<feature type="region of interest" description="Disordered" evidence="1">
    <location>
        <begin position="212"/>
        <end position="234"/>
    </location>
</feature>
<evidence type="ECO:0000313" key="2">
    <source>
        <dbReference type="EMBL" id="KAK8862634.1"/>
    </source>
</evidence>
<dbReference type="Proteomes" id="UP001390339">
    <property type="component" value="Unassembled WGS sequence"/>
</dbReference>
<evidence type="ECO:0000256" key="1">
    <source>
        <dbReference type="SAM" id="MobiDB-lite"/>
    </source>
</evidence>
<sequence>MPYSDNLYSGHDFGDSDSDDYGDQLSPSDGYFTATTSSHGVPSVPNIMVPDPTLQQQPETAAESKAREAEEDRVAAGAATACLNTRRRGDPLGNASSPSDYSYSHLHHATAPSTRTQSTYPIFTPRTPLSTSAYTPSTSSASASIAAAATTTTTSPRRPLRSLPSSRGRSASVYSDAPPAYTPSSTSPLSPTSPVNQARNYSTVTHAANMGIEDQRLLSRDPESMGSPNDEESVRPAWRQRVRRRLPVWVTWRTTLLASVLLIASMGFLASSYRVVKDDKSNTIRPSPAVPIKQPADTAPLDPPPPGGPPNPDLPALQPLESTHCKNATFRFPEQIMAVKFSKEKYFSFVEEMAFHKGHSDVSIAGQVNIRKVDATGNPRVILEIVTNDPDLRVDVNADEADQMMKVTVPKHTESSDPDMRPCMEMRATIYVPENAELKEMGIKTVHLDILTLDDLSLKVAEYTRLVSDLGNIMSAAEKSRTYTASEMTPLAGAKDYIFVPAKNTYQFNSRLIEVQTVAGSIGGTWPLYDLLGLHATAGNIQASIAPKPVLEVDPKPAVLSLSTVSGFLSAAEPIHELDQMPIREYLVDLKSTSGRIHGALAFSTGIDLKSTASDIAVDLLPVLDSSKVNATHPAQLETGTTSGTTAVRVLDPVWFAGWSASPAPAPASNKTPPTPLSHAAAAAAAANKRDANPAAPITLTAMATLEQVKDVSSAAGLATQPLNCLSGVHKSTSGDIGLKYPSTWVGNLVGESTAGKLGVTGKDVRVVKSTSGLGRSELLAYKGQNGGASSIQTRSMIGNLACQIGQ</sequence>
<accession>A0ABR2IGG7</accession>
<feature type="compositionally biased region" description="Low complexity" evidence="1">
    <location>
        <begin position="127"/>
        <end position="194"/>
    </location>
</feature>